<proteinExistence type="predicted"/>
<accession>A0A0P0VEY6</accession>
<reference evidence="1 2" key="2">
    <citation type="journal article" date="2013" name="Plant Cell Physiol.">
        <title>Rice Annotation Project Database (RAP-DB): an integrative and interactive database for rice genomics.</title>
        <authorList>
            <person name="Sakai H."/>
            <person name="Lee S.S."/>
            <person name="Tanaka T."/>
            <person name="Numa H."/>
            <person name="Kim J."/>
            <person name="Kawahara Y."/>
            <person name="Wakimoto H."/>
            <person name="Yang C.C."/>
            <person name="Iwamoto M."/>
            <person name="Abe T."/>
            <person name="Yamada Y."/>
            <person name="Muto A."/>
            <person name="Inokuchi H."/>
            <person name="Ikemura T."/>
            <person name="Matsumoto T."/>
            <person name="Sasaki T."/>
            <person name="Itoh T."/>
        </authorList>
    </citation>
    <scope>NUCLEOTIDE SEQUENCE [LARGE SCALE GENOMIC DNA]</scope>
    <source>
        <strain evidence="2">cv. Nipponbare</strain>
    </source>
</reference>
<name>A0A0P0VEY6_ORYSJ</name>
<reference evidence="1 2" key="3">
    <citation type="journal article" date="2013" name="Rice">
        <title>Improvement of the Oryza sativa Nipponbare reference genome using next generation sequence and optical map data.</title>
        <authorList>
            <person name="Kawahara Y."/>
            <person name="de la Bastide M."/>
            <person name="Hamilton J.P."/>
            <person name="Kanamori H."/>
            <person name="McCombie W.R."/>
            <person name="Ouyang S."/>
            <person name="Schwartz D.C."/>
            <person name="Tanaka T."/>
            <person name="Wu J."/>
            <person name="Zhou S."/>
            <person name="Childs K.L."/>
            <person name="Davidson R.M."/>
            <person name="Lin H."/>
            <person name="Quesada-Ocampo L."/>
            <person name="Vaillancourt B."/>
            <person name="Sakai H."/>
            <person name="Lee S.S."/>
            <person name="Kim J."/>
            <person name="Numa H."/>
            <person name="Itoh T."/>
            <person name="Buell C.R."/>
            <person name="Matsumoto T."/>
        </authorList>
    </citation>
    <scope>NUCLEOTIDE SEQUENCE [LARGE SCALE GENOMIC DNA]</scope>
    <source>
        <strain evidence="2">cv. Nipponbare</strain>
    </source>
</reference>
<dbReference type="PaxDb" id="39947-A0A0P0VEY6"/>
<protein>
    <submittedName>
        <fullName evidence="1">Os02g0158200 protein</fullName>
    </submittedName>
</protein>
<organism evidence="1 2">
    <name type="scientific">Oryza sativa subsp. japonica</name>
    <name type="common">Rice</name>
    <dbReference type="NCBI Taxonomy" id="39947"/>
    <lineage>
        <taxon>Eukaryota</taxon>
        <taxon>Viridiplantae</taxon>
        <taxon>Streptophyta</taxon>
        <taxon>Embryophyta</taxon>
        <taxon>Tracheophyta</taxon>
        <taxon>Spermatophyta</taxon>
        <taxon>Magnoliopsida</taxon>
        <taxon>Liliopsida</taxon>
        <taxon>Poales</taxon>
        <taxon>Poaceae</taxon>
        <taxon>BOP clade</taxon>
        <taxon>Oryzoideae</taxon>
        <taxon>Oryzeae</taxon>
        <taxon>Oryzinae</taxon>
        <taxon>Oryza</taxon>
        <taxon>Oryza sativa</taxon>
    </lineage>
</organism>
<dbReference type="InParanoid" id="A0A0P0VEY6"/>
<dbReference type="AlphaFoldDB" id="A0A0P0VEY6"/>
<keyword evidence="2" id="KW-1185">Reference proteome</keyword>
<dbReference type="EMBL" id="AP014958">
    <property type="protein sequence ID" value="BAS77075.1"/>
    <property type="molecule type" value="Genomic_DNA"/>
</dbReference>
<evidence type="ECO:0000313" key="2">
    <source>
        <dbReference type="Proteomes" id="UP000059680"/>
    </source>
</evidence>
<evidence type="ECO:0000313" key="1">
    <source>
        <dbReference type="EMBL" id="BAS77075.1"/>
    </source>
</evidence>
<reference evidence="2" key="1">
    <citation type="journal article" date="2005" name="Nature">
        <title>The map-based sequence of the rice genome.</title>
        <authorList>
            <consortium name="International rice genome sequencing project (IRGSP)"/>
            <person name="Matsumoto T."/>
            <person name="Wu J."/>
            <person name="Kanamori H."/>
            <person name="Katayose Y."/>
            <person name="Fujisawa M."/>
            <person name="Namiki N."/>
            <person name="Mizuno H."/>
            <person name="Yamamoto K."/>
            <person name="Antonio B.A."/>
            <person name="Baba T."/>
            <person name="Sakata K."/>
            <person name="Nagamura Y."/>
            <person name="Aoki H."/>
            <person name="Arikawa K."/>
            <person name="Arita K."/>
            <person name="Bito T."/>
            <person name="Chiden Y."/>
            <person name="Fujitsuka N."/>
            <person name="Fukunaka R."/>
            <person name="Hamada M."/>
            <person name="Harada C."/>
            <person name="Hayashi A."/>
            <person name="Hijishita S."/>
            <person name="Honda M."/>
            <person name="Hosokawa S."/>
            <person name="Ichikawa Y."/>
            <person name="Idonuma A."/>
            <person name="Iijima M."/>
            <person name="Ikeda M."/>
            <person name="Ikeno M."/>
            <person name="Ito K."/>
            <person name="Ito S."/>
            <person name="Ito T."/>
            <person name="Ito Y."/>
            <person name="Ito Y."/>
            <person name="Iwabuchi A."/>
            <person name="Kamiya K."/>
            <person name="Karasawa W."/>
            <person name="Kurita K."/>
            <person name="Katagiri S."/>
            <person name="Kikuta A."/>
            <person name="Kobayashi H."/>
            <person name="Kobayashi N."/>
            <person name="Machita K."/>
            <person name="Maehara T."/>
            <person name="Masukawa M."/>
            <person name="Mizubayashi T."/>
            <person name="Mukai Y."/>
            <person name="Nagasaki H."/>
            <person name="Nagata Y."/>
            <person name="Naito S."/>
            <person name="Nakashima M."/>
            <person name="Nakama Y."/>
            <person name="Nakamichi Y."/>
            <person name="Nakamura M."/>
            <person name="Meguro A."/>
            <person name="Negishi M."/>
            <person name="Ohta I."/>
            <person name="Ohta T."/>
            <person name="Okamoto M."/>
            <person name="Ono N."/>
            <person name="Saji S."/>
            <person name="Sakaguchi M."/>
            <person name="Sakai K."/>
            <person name="Shibata M."/>
            <person name="Shimokawa T."/>
            <person name="Song J."/>
            <person name="Takazaki Y."/>
            <person name="Terasawa K."/>
            <person name="Tsugane M."/>
            <person name="Tsuji K."/>
            <person name="Ueda S."/>
            <person name="Waki K."/>
            <person name="Yamagata H."/>
            <person name="Yamamoto M."/>
            <person name="Yamamoto S."/>
            <person name="Yamane H."/>
            <person name="Yoshiki S."/>
            <person name="Yoshihara R."/>
            <person name="Yukawa K."/>
            <person name="Zhong H."/>
            <person name="Yano M."/>
            <person name="Yuan Q."/>
            <person name="Ouyang S."/>
            <person name="Liu J."/>
            <person name="Jones K.M."/>
            <person name="Gansberger K."/>
            <person name="Moffat K."/>
            <person name="Hill J."/>
            <person name="Bera J."/>
            <person name="Fadrosh D."/>
            <person name="Jin S."/>
            <person name="Johri S."/>
            <person name="Kim M."/>
            <person name="Overton L."/>
            <person name="Reardon M."/>
            <person name="Tsitrin T."/>
            <person name="Vuong H."/>
            <person name="Weaver B."/>
            <person name="Ciecko A."/>
            <person name="Tallon L."/>
            <person name="Jackson J."/>
            <person name="Pai G."/>
            <person name="Aken S.V."/>
            <person name="Utterback T."/>
            <person name="Reidmuller S."/>
            <person name="Feldblyum T."/>
            <person name="Hsiao J."/>
            <person name="Zismann V."/>
            <person name="Iobst S."/>
            <person name="de Vazeille A.R."/>
            <person name="Buell C.R."/>
            <person name="Ying K."/>
            <person name="Li Y."/>
            <person name="Lu T."/>
            <person name="Huang Y."/>
            <person name="Zhao Q."/>
            <person name="Feng Q."/>
            <person name="Zhang L."/>
            <person name="Zhu J."/>
            <person name="Weng Q."/>
            <person name="Mu J."/>
            <person name="Lu Y."/>
            <person name="Fan D."/>
            <person name="Liu Y."/>
            <person name="Guan J."/>
            <person name="Zhang Y."/>
            <person name="Yu S."/>
            <person name="Liu X."/>
            <person name="Zhang Y."/>
            <person name="Hong G."/>
            <person name="Han B."/>
            <person name="Choisne N."/>
            <person name="Demange N."/>
            <person name="Orjeda G."/>
            <person name="Samain S."/>
            <person name="Cattolico L."/>
            <person name="Pelletier E."/>
            <person name="Couloux A."/>
            <person name="Segurens B."/>
            <person name="Wincker P."/>
            <person name="D'Hont A."/>
            <person name="Scarpelli C."/>
            <person name="Weissenbach J."/>
            <person name="Salanoubat M."/>
            <person name="Quetier F."/>
            <person name="Yu Y."/>
            <person name="Kim H.R."/>
            <person name="Rambo T."/>
            <person name="Currie J."/>
            <person name="Collura K."/>
            <person name="Luo M."/>
            <person name="Yang T."/>
            <person name="Ammiraju J.S.S."/>
            <person name="Engler F."/>
            <person name="Soderlund C."/>
            <person name="Wing R.A."/>
            <person name="Palmer L.E."/>
            <person name="de la Bastide M."/>
            <person name="Spiegel L."/>
            <person name="Nascimento L."/>
            <person name="Zutavern T."/>
            <person name="O'Shaughnessy A."/>
            <person name="Dike S."/>
            <person name="Dedhia N."/>
            <person name="Preston R."/>
            <person name="Balija V."/>
            <person name="McCombie W.R."/>
            <person name="Chow T."/>
            <person name="Chen H."/>
            <person name="Chung M."/>
            <person name="Chen C."/>
            <person name="Shaw J."/>
            <person name="Wu H."/>
            <person name="Hsiao K."/>
            <person name="Chao Y."/>
            <person name="Chu M."/>
            <person name="Cheng C."/>
            <person name="Hour A."/>
            <person name="Lee P."/>
            <person name="Lin S."/>
            <person name="Lin Y."/>
            <person name="Liou J."/>
            <person name="Liu S."/>
            <person name="Hsing Y."/>
            <person name="Raghuvanshi S."/>
            <person name="Mohanty A."/>
            <person name="Bharti A.K."/>
            <person name="Gaur A."/>
            <person name="Gupta V."/>
            <person name="Kumar D."/>
            <person name="Ravi V."/>
            <person name="Vij S."/>
            <person name="Kapur A."/>
            <person name="Khurana P."/>
            <person name="Khurana P."/>
            <person name="Khurana J.P."/>
            <person name="Tyagi A.K."/>
            <person name="Gaikwad K."/>
            <person name="Singh A."/>
            <person name="Dalal V."/>
            <person name="Srivastava S."/>
            <person name="Dixit A."/>
            <person name="Pal A.K."/>
            <person name="Ghazi I.A."/>
            <person name="Yadav M."/>
            <person name="Pandit A."/>
            <person name="Bhargava A."/>
            <person name="Sureshbabu K."/>
            <person name="Batra K."/>
            <person name="Sharma T.R."/>
            <person name="Mohapatra T."/>
            <person name="Singh N.K."/>
            <person name="Messing J."/>
            <person name="Nelson A.B."/>
            <person name="Fuks G."/>
            <person name="Kavchok S."/>
            <person name="Keizer G."/>
            <person name="Linton E."/>
            <person name="Llaca V."/>
            <person name="Song R."/>
            <person name="Tanyolac B."/>
            <person name="Young S."/>
            <person name="Ho-Il K."/>
            <person name="Hahn J.H."/>
            <person name="Sangsakoo G."/>
            <person name="Vanavichit A."/>
            <person name="de Mattos Luiz.A.T."/>
            <person name="Zimmer P.D."/>
            <person name="Malone G."/>
            <person name="Dellagostin O."/>
            <person name="de Oliveira A.C."/>
            <person name="Bevan M."/>
            <person name="Bancroft I."/>
            <person name="Minx P."/>
            <person name="Cordum H."/>
            <person name="Wilson R."/>
            <person name="Cheng Z."/>
            <person name="Jin W."/>
            <person name="Jiang J."/>
            <person name="Leong S.A."/>
            <person name="Iwama H."/>
            <person name="Gojobori T."/>
            <person name="Itoh T."/>
            <person name="Niimura Y."/>
            <person name="Fujii Y."/>
            <person name="Habara T."/>
            <person name="Sakai H."/>
            <person name="Sato Y."/>
            <person name="Wilson G."/>
            <person name="Kumar K."/>
            <person name="McCouch S."/>
            <person name="Juretic N."/>
            <person name="Hoen D."/>
            <person name="Wright S."/>
            <person name="Bruskiewich R."/>
            <person name="Bureau T."/>
            <person name="Miyao A."/>
            <person name="Hirochika H."/>
            <person name="Nishikawa T."/>
            <person name="Kadowaki K."/>
            <person name="Sugiura M."/>
            <person name="Burr B."/>
            <person name="Sasaki T."/>
        </authorList>
    </citation>
    <scope>NUCLEOTIDE SEQUENCE [LARGE SCALE GENOMIC DNA]</scope>
    <source>
        <strain evidence="2">cv. Nipponbare</strain>
    </source>
</reference>
<dbReference type="Proteomes" id="UP000059680">
    <property type="component" value="Chromosome 2"/>
</dbReference>
<sequence length="82" mass="9452">MSFRSQRRSSCSFSNKSFPIGPTADSFTGLCRNLPDINTRDLRGIEYFPKRPHQCTIHSHKLLSVNLVCLIQHYTYFVIMAT</sequence>
<gene>
    <name evidence="1" type="ordered locus">Os02g0158200</name>
    <name evidence="1" type="ORF">OSNPB_020158200</name>
</gene>
<dbReference type="Gramene" id="Os02t0158200-00">
    <property type="protein sequence ID" value="Os02t0158200-00"/>
    <property type="gene ID" value="Os02g0158200"/>
</dbReference>